<evidence type="ECO:0000313" key="5">
    <source>
        <dbReference type="Proteomes" id="UP000536835"/>
    </source>
</evidence>
<dbReference type="CDD" id="cd12797">
    <property type="entry name" value="M23_peptidase"/>
    <property type="match status" value="1"/>
</dbReference>
<dbReference type="Gene3D" id="2.70.70.10">
    <property type="entry name" value="Glucose Permease (Domain IIA)"/>
    <property type="match status" value="1"/>
</dbReference>
<organism evidence="4 5">
    <name type="scientific">Parvularcula mediterranea</name>
    <dbReference type="NCBI Taxonomy" id="2732508"/>
    <lineage>
        <taxon>Bacteria</taxon>
        <taxon>Pseudomonadati</taxon>
        <taxon>Pseudomonadota</taxon>
        <taxon>Alphaproteobacteria</taxon>
        <taxon>Parvularculales</taxon>
        <taxon>Parvularculaceae</taxon>
        <taxon>Parvularcula</taxon>
    </lineage>
</organism>
<accession>A0A7Y3W566</accession>
<dbReference type="EMBL" id="JABFCX010000003">
    <property type="protein sequence ID" value="NNU16475.1"/>
    <property type="molecule type" value="Genomic_DNA"/>
</dbReference>
<evidence type="ECO:0000256" key="1">
    <source>
        <dbReference type="ARBA" id="ARBA00022729"/>
    </source>
</evidence>
<dbReference type="PANTHER" id="PTHR21666:SF289">
    <property type="entry name" value="L-ALA--D-GLU ENDOPEPTIDASE"/>
    <property type="match status" value="1"/>
</dbReference>
<evidence type="ECO:0000313" key="4">
    <source>
        <dbReference type="EMBL" id="NNU16475.1"/>
    </source>
</evidence>
<gene>
    <name evidence="4" type="ORF">HK107_09100</name>
</gene>
<comment type="caution">
    <text evidence="4">The sequence shown here is derived from an EMBL/GenBank/DDBJ whole genome shotgun (WGS) entry which is preliminary data.</text>
</comment>
<feature type="coiled-coil region" evidence="2">
    <location>
        <begin position="149"/>
        <end position="229"/>
    </location>
</feature>
<name>A0A7Y3W566_9PROT</name>
<evidence type="ECO:0000259" key="3">
    <source>
        <dbReference type="Pfam" id="PF01551"/>
    </source>
</evidence>
<proteinExistence type="predicted"/>
<dbReference type="PANTHER" id="PTHR21666">
    <property type="entry name" value="PEPTIDASE-RELATED"/>
    <property type="match status" value="1"/>
</dbReference>
<evidence type="ECO:0000256" key="2">
    <source>
        <dbReference type="SAM" id="Coils"/>
    </source>
</evidence>
<dbReference type="RefSeq" id="WP_173198959.1">
    <property type="nucleotide sequence ID" value="NZ_JABFCX010000003.1"/>
</dbReference>
<dbReference type="Proteomes" id="UP000536835">
    <property type="component" value="Unassembled WGS sequence"/>
</dbReference>
<dbReference type="SUPFAM" id="SSF51261">
    <property type="entry name" value="Duplicated hybrid motif"/>
    <property type="match status" value="1"/>
</dbReference>
<keyword evidence="1" id="KW-0732">Signal</keyword>
<feature type="coiled-coil region" evidence="2">
    <location>
        <begin position="23"/>
        <end position="92"/>
    </location>
</feature>
<keyword evidence="5" id="KW-1185">Reference proteome</keyword>
<feature type="domain" description="M23ase beta-sheet core" evidence="3">
    <location>
        <begin position="283"/>
        <end position="372"/>
    </location>
</feature>
<dbReference type="AlphaFoldDB" id="A0A7Y3W566"/>
<dbReference type="InterPro" id="IPR016047">
    <property type="entry name" value="M23ase_b-sheet_dom"/>
</dbReference>
<dbReference type="InterPro" id="IPR050570">
    <property type="entry name" value="Cell_wall_metabolism_enzyme"/>
</dbReference>
<protein>
    <submittedName>
        <fullName evidence="4">Peptidoglycan DD-metalloendopeptidase family protein</fullName>
    </submittedName>
</protein>
<keyword evidence="2" id="KW-0175">Coiled coil</keyword>
<dbReference type="InterPro" id="IPR011055">
    <property type="entry name" value="Dup_hybrid_motif"/>
</dbReference>
<dbReference type="Pfam" id="PF01551">
    <property type="entry name" value="Peptidase_M23"/>
    <property type="match status" value="1"/>
</dbReference>
<sequence length="380" mass="42535">MMILTLALSLALAQQPPAEQERLEDLERRIEERERSAEEIRDRTEDLEGVLERLKGQVVSTASAIQTAEARATALEQDLQNIEAREAIALEERDARALELSQVLAALQNLERSKPPALVVSPDDAQKAALAAITLSNLMPRLQAIVEARKTEIVELARLREEKRQARADLDNTNAALLERRRLLEGLLEERQQVYDQDRAALRRVEQEARRLAAEASDIRELLRRLRDLPSSEEILSRYQQSRRDRDLPSRFTEAKGLLEPPVAGVATGAFGERDDQGERRNAWELRTRPGAVVTAPFSGVVQWASTLGTVGNVLIVDVGNGYTNIFIGIDRFIVREGQRVSSGEPIGVMSPRQNGPILQFQVRRDRQPIDPAPWFEGGG</sequence>
<reference evidence="4 5" key="1">
    <citation type="submission" date="2020-05" db="EMBL/GenBank/DDBJ databases">
        <title>Parvularcula mediterraneae sp. nov., isolated from polypropylene straw from shallow seawater of the seashore of Laganas in Zakynthos island, Greece.</title>
        <authorList>
            <person name="Szabo I."/>
            <person name="Al-Omari J."/>
            <person name="Rado J."/>
            <person name="Szerdahelyi G.S."/>
        </authorList>
    </citation>
    <scope>NUCLEOTIDE SEQUENCE [LARGE SCALE GENOMIC DNA]</scope>
    <source>
        <strain evidence="4 5">ZS-1/3</strain>
    </source>
</reference>
<dbReference type="GO" id="GO:0004222">
    <property type="term" value="F:metalloendopeptidase activity"/>
    <property type="evidence" value="ECO:0007669"/>
    <property type="project" value="TreeGrafter"/>
</dbReference>